<evidence type="ECO:0000313" key="3">
    <source>
        <dbReference type="EMBL" id="EJC97597.1"/>
    </source>
</evidence>
<dbReference type="Proteomes" id="UP000053630">
    <property type="component" value="Unassembled WGS sequence"/>
</dbReference>
<sequence>MTSIVSTLATYAYDGGIQLLDSVSGYLSNWATRSPAQNTDNDRVSFELSDAGGSQRTDGQDRQRQDSGQLGNPAISTSRRQEQHGIGGTNIRQAPAQIYRYHTMPRHEDSKDIILLFDGTAVSFDFPYNSTISMLFEGLPRAHDFQPAFHWDGPGTSSTRPGATIVEFFDMATGYSVERKVGIPVTLRVTNYKRYYSRMVQSRGADNSYFQKLRNNPAHWKTRVFFVGVIDTVASIGPFGLTPINVYEDDTCHFRHIVSADEDRARFSPVLFNSQLRRHGLLSRIHLSVFPNKHKADIEAGIPEATEGQTTESNQPQTKQMSSLLPDWRYAPDSTLSARVDYSIVPVDNIQVCYPGVHSDLAGNSSQQSGGLAFPPLRFLVRETLAVAPEIQFTPEFLWKLGIKASTVGHNASQRPGIPLGPNDYIDPEFEVELRSEEKDIGHPVSKTSKKWRFFDLCFHLSTGSPRNYTDEPNMYRSQALLVKQHQDHNYHSRSFLVLRARKEYIIILSSACTENRFWRMRKSALVEREFAKLVPAVQSALSAFDTEHAVVPCATLVSRVAGFVRVLELEDHQDYRRRQEAYHRRECAEEQGDP</sequence>
<dbReference type="AlphaFoldDB" id="R7SH20"/>
<dbReference type="EMBL" id="JH717990">
    <property type="protein sequence ID" value="EJC97597.1"/>
    <property type="molecule type" value="Genomic_DNA"/>
</dbReference>
<reference evidence="4" key="1">
    <citation type="journal article" date="2012" name="Science">
        <title>The Paleozoic origin of enzymatic lignin decomposition reconstructed from 31 fungal genomes.</title>
        <authorList>
            <person name="Floudas D."/>
            <person name="Binder M."/>
            <person name="Riley R."/>
            <person name="Barry K."/>
            <person name="Blanchette R.A."/>
            <person name="Henrissat B."/>
            <person name="Martinez A.T."/>
            <person name="Otillar R."/>
            <person name="Spatafora J.W."/>
            <person name="Yadav J.S."/>
            <person name="Aerts A."/>
            <person name="Benoit I."/>
            <person name="Boyd A."/>
            <person name="Carlson A."/>
            <person name="Copeland A."/>
            <person name="Coutinho P.M."/>
            <person name="de Vries R.P."/>
            <person name="Ferreira P."/>
            <person name="Findley K."/>
            <person name="Foster B."/>
            <person name="Gaskell J."/>
            <person name="Glotzer D."/>
            <person name="Gorecki P."/>
            <person name="Heitman J."/>
            <person name="Hesse C."/>
            <person name="Hori C."/>
            <person name="Igarashi K."/>
            <person name="Jurgens J.A."/>
            <person name="Kallen N."/>
            <person name="Kersten P."/>
            <person name="Kohler A."/>
            <person name="Kuees U."/>
            <person name="Kumar T.K.A."/>
            <person name="Kuo A."/>
            <person name="LaButti K."/>
            <person name="Larrondo L.F."/>
            <person name="Lindquist E."/>
            <person name="Ling A."/>
            <person name="Lombard V."/>
            <person name="Lucas S."/>
            <person name="Lundell T."/>
            <person name="Martin R."/>
            <person name="McLaughlin D.J."/>
            <person name="Morgenstern I."/>
            <person name="Morin E."/>
            <person name="Murat C."/>
            <person name="Nagy L.G."/>
            <person name="Nolan M."/>
            <person name="Ohm R.A."/>
            <person name="Patyshakuliyeva A."/>
            <person name="Rokas A."/>
            <person name="Ruiz-Duenas F.J."/>
            <person name="Sabat G."/>
            <person name="Salamov A."/>
            <person name="Samejima M."/>
            <person name="Schmutz J."/>
            <person name="Slot J.C."/>
            <person name="St John F."/>
            <person name="Stenlid J."/>
            <person name="Sun H."/>
            <person name="Sun S."/>
            <person name="Syed K."/>
            <person name="Tsang A."/>
            <person name="Wiebenga A."/>
            <person name="Young D."/>
            <person name="Pisabarro A."/>
            <person name="Eastwood D.C."/>
            <person name="Martin F."/>
            <person name="Cullen D."/>
            <person name="Grigoriev I.V."/>
            <person name="Hibbett D.S."/>
        </authorList>
    </citation>
    <scope>NUCLEOTIDE SEQUENCE [LARGE SCALE GENOMIC DNA]</scope>
    <source>
        <strain evidence="4">MF3/22</strain>
    </source>
</reference>
<keyword evidence="4" id="KW-1185">Reference proteome</keyword>
<feature type="domain" description="T6SS Phospholipase effector Tle1-like catalytic" evidence="2">
    <location>
        <begin position="206"/>
        <end position="383"/>
    </location>
</feature>
<evidence type="ECO:0000256" key="1">
    <source>
        <dbReference type="SAM" id="MobiDB-lite"/>
    </source>
</evidence>
<accession>R7SH20</accession>
<gene>
    <name evidence="3" type="ORF">FOMMEDRAFT_149644</name>
</gene>
<name>R7SH20_FOMME</name>
<dbReference type="KEGG" id="fme:FOMMEDRAFT_149644"/>
<evidence type="ECO:0000259" key="2">
    <source>
        <dbReference type="Pfam" id="PF09994"/>
    </source>
</evidence>
<feature type="region of interest" description="Disordered" evidence="1">
    <location>
        <begin position="33"/>
        <end position="91"/>
    </location>
</feature>
<dbReference type="PANTHER" id="PTHR33840">
    <property type="match status" value="1"/>
</dbReference>
<proteinExistence type="predicted"/>
<protein>
    <recommendedName>
        <fullName evidence="2">T6SS Phospholipase effector Tle1-like catalytic domain-containing protein</fullName>
    </recommendedName>
</protein>
<evidence type="ECO:0000313" key="4">
    <source>
        <dbReference type="Proteomes" id="UP000053630"/>
    </source>
</evidence>
<dbReference type="RefSeq" id="XP_007272135.1">
    <property type="nucleotide sequence ID" value="XM_007272073.1"/>
</dbReference>
<dbReference type="InterPro" id="IPR018712">
    <property type="entry name" value="Tle1-like_cat"/>
</dbReference>
<dbReference type="GeneID" id="18673533"/>
<dbReference type="PANTHER" id="PTHR33840:SF1">
    <property type="entry name" value="TLE1 PHOSPHOLIPASE DOMAIN-CONTAINING PROTEIN"/>
    <property type="match status" value="1"/>
</dbReference>
<organism evidence="3 4">
    <name type="scientific">Fomitiporia mediterranea (strain MF3/22)</name>
    <name type="common">Grapevine white-rot fungus</name>
    <dbReference type="NCBI Taxonomy" id="694068"/>
    <lineage>
        <taxon>Eukaryota</taxon>
        <taxon>Fungi</taxon>
        <taxon>Dikarya</taxon>
        <taxon>Basidiomycota</taxon>
        <taxon>Agaricomycotina</taxon>
        <taxon>Agaricomycetes</taxon>
        <taxon>Hymenochaetales</taxon>
        <taxon>Hymenochaetaceae</taxon>
        <taxon>Fomitiporia</taxon>
    </lineage>
</organism>
<dbReference type="Pfam" id="PF09994">
    <property type="entry name" value="T6SS_Tle1-like_cat"/>
    <property type="match status" value="1"/>
</dbReference>